<evidence type="ECO:0000313" key="2">
    <source>
        <dbReference type="Proteomes" id="UP000828390"/>
    </source>
</evidence>
<comment type="caution">
    <text evidence="1">The sequence shown here is derived from an EMBL/GenBank/DDBJ whole genome shotgun (WGS) entry which is preliminary data.</text>
</comment>
<organism evidence="1 2">
    <name type="scientific">Dreissena polymorpha</name>
    <name type="common">Zebra mussel</name>
    <name type="synonym">Mytilus polymorpha</name>
    <dbReference type="NCBI Taxonomy" id="45954"/>
    <lineage>
        <taxon>Eukaryota</taxon>
        <taxon>Metazoa</taxon>
        <taxon>Spiralia</taxon>
        <taxon>Lophotrochozoa</taxon>
        <taxon>Mollusca</taxon>
        <taxon>Bivalvia</taxon>
        <taxon>Autobranchia</taxon>
        <taxon>Heteroconchia</taxon>
        <taxon>Euheterodonta</taxon>
        <taxon>Imparidentia</taxon>
        <taxon>Neoheterodontei</taxon>
        <taxon>Myida</taxon>
        <taxon>Dreissenoidea</taxon>
        <taxon>Dreissenidae</taxon>
        <taxon>Dreissena</taxon>
    </lineage>
</organism>
<name>A0A9D4F065_DREPO</name>
<keyword evidence="2" id="KW-1185">Reference proteome</keyword>
<sequence>MSPPDLDEAINGVGEIIPYCGSLGTAALLKGLFGFELTGDGYYPAGVFVLDIEQTYRCERHQVVVDMRSAEIDGDADAPLTNPDSVQTNGFNGATEECHEYAIGLKLFIDCYTCCEVYTVMCLRPLCT</sequence>
<reference evidence="1" key="2">
    <citation type="submission" date="2020-11" db="EMBL/GenBank/DDBJ databases">
        <authorList>
            <person name="McCartney M.A."/>
            <person name="Auch B."/>
            <person name="Kono T."/>
            <person name="Mallez S."/>
            <person name="Becker A."/>
            <person name="Gohl D.M."/>
            <person name="Silverstein K.A.T."/>
            <person name="Koren S."/>
            <person name="Bechman K.B."/>
            <person name="Herman A."/>
            <person name="Abrahante J.E."/>
            <person name="Garbe J."/>
        </authorList>
    </citation>
    <scope>NUCLEOTIDE SEQUENCE</scope>
    <source>
        <strain evidence="1">Duluth1</strain>
        <tissue evidence="1">Whole animal</tissue>
    </source>
</reference>
<gene>
    <name evidence="1" type="ORF">DPMN_167073</name>
</gene>
<dbReference type="Proteomes" id="UP000828390">
    <property type="component" value="Unassembled WGS sequence"/>
</dbReference>
<reference evidence="1" key="1">
    <citation type="journal article" date="2019" name="bioRxiv">
        <title>The Genome of the Zebra Mussel, Dreissena polymorpha: A Resource for Invasive Species Research.</title>
        <authorList>
            <person name="McCartney M.A."/>
            <person name="Auch B."/>
            <person name="Kono T."/>
            <person name="Mallez S."/>
            <person name="Zhang Y."/>
            <person name="Obille A."/>
            <person name="Becker A."/>
            <person name="Abrahante J.E."/>
            <person name="Garbe J."/>
            <person name="Badalamenti J.P."/>
            <person name="Herman A."/>
            <person name="Mangelson H."/>
            <person name="Liachko I."/>
            <person name="Sullivan S."/>
            <person name="Sone E.D."/>
            <person name="Koren S."/>
            <person name="Silverstein K.A.T."/>
            <person name="Beckman K.B."/>
            <person name="Gohl D.M."/>
        </authorList>
    </citation>
    <scope>NUCLEOTIDE SEQUENCE</scope>
    <source>
        <strain evidence="1">Duluth1</strain>
        <tissue evidence="1">Whole animal</tissue>
    </source>
</reference>
<dbReference type="AlphaFoldDB" id="A0A9D4F065"/>
<evidence type="ECO:0000313" key="1">
    <source>
        <dbReference type="EMBL" id="KAH3788909.1"/>
    </source>
</evidence>
<accession>A0A9D4F065</accession>
<dbReference type="EMBL" id="JAIWYP010000008">
    <property type="protein sequence ID" value="KAH3788909.1"/>
    <property type="molecule type" value="Genomic_DNA"/>
</dbReference>
<proteinExistence type="predicted"/>
<protein>
    <submittedName>
        <fullName evidence="1">Uncharacterized protein</fullName>
    </submittedName>
</protein>